<dbReference type="GO" id="GO:0005886">
    <property type="term" value="C:plasma membrane"/>
    <property type="evidence" value="ECO:0007669"/>
    <property type="project" value="UniProtKB-SubCell"/>
</dbReference>
<dbReference type="SMART" id="SM00448">
    <property type="entry name" value="REC"/>
    <property type="match status" value="2"/>
</dbReference>
<evidence type="ECO:0000256" key="17">
    <source>
        <dbReference type="SAM" id="MobiDB-lite"/>
    </source>
</evidence>
<dbReference type="EMBL" id="CP021425">
    <property type="protein sequence ID" value="ARU57609.1"/>
    <property type="molecule type" value="Genomic_DNA"/>
</dbReference>
<dbReference type="Pfam" id="PF02518">
    <property type="entry name" value="HATPase_c"/>
    <property type="match status" value="1"/>
</dbReference>
<dbReference type="FunFam" id="3.30.565.10:FF:000010">
    <property type="entry name" value="Sensor histidine kinase RcsC"/>
    <property type="match status" value="1"/>
</dbReference>
<dbReference type="EC" id="2.7.13.3" evidence="3"/>
<evidence type="ECO:0000256" key="7">
    <source>
        <dbReference type="ARBA" id="ARBA00022692"/>
    </source>
</evidence>
<dbReference type="SUPFAM" id="SSF47226">
    <property type="entry name" value="Histidine-containing phosphotransfer domain, HPT domain"/>
    <property type="match status" value="1"/>
</dbReference>
<keyword evidence="13 18" id="KW-0472">Membrane</keyword>
<dbReference type="FunFam" id="1.10.287.130:FF:000038">
    <property type="entry name" value="Sensory transduction histidine kinase"/>
    <property type="match status" value="1"/>
</dbReference>
<evidence type="ECO:0000256" key="8">
    <source>
        <dbReference type="ARBA" id="ARBA00022741"/>
    </source>
</evidence>
<feature type="compositionally biased region" description="Polar residues" evidence="17">
    <location>
        <begin position="825"/>
        <end position="835"/>
    </location>
</feature>
<dbReference type="Pfam" id="PF00072">
    <property type="entry name" value="Response_reg"/>
    <property type="match status" value="2"/>
</dbReference>
<dbReference type="CDD" id="cd00082">
    <property type="entry name" value="HisKA"/>
    <property type="match status" value="1"/>
</dbReference>
<evidence type="ECO:0000313" key="22">
    <source>
        <dbReference type="Proteomes" id="UP000196027"/>
    </source>
</evidence>
<evidence type="ECO:0000256" key="6">
    <source>
        <dbReference type="ARBA" id="ARBA00022679"/>
    </source>
</evidence>
<feature type="domain" description="Response regulatory" evidence="20">
    <location>
        <begin position="510"/>
        <end position="628"/>
    </location>
</feature>
<feature type="modified residue" description="4-aspartylphosphate" evidence="15">
    <location>
        <position position="562"/>
    </location>
</feature>
<dbReference type="RefSeq" id="WP_087462482.1">
    <property type="nucleotide sequence ID" value="NZ_CP021425.1"/>
</dbReference>
<dbReference type="InterPro" id="IPR003594">
    <property type="entry name" value="HATPase_dom"/>
</dbReference>
<dbReference type="Gene3D" id="1.20.120.160">
    <property type="entry name" value="HPT domain"/>
    <property type="match status" value="1"/>
</dbReference>
<evidence type="ECO:0000256" key="12">
    <source>
        <dbReference type="ARBA" id="ARBA00023012"/>
    </source>
</evidence>
<accession>A0A1Y0IBT0</accession>
<evidence type="ECO:0000256" key="4">
    <source>
        <dbReference type="ARBA" id="ARBA00022475"/>
    </source>
</evidence>
<evidence type="ECO:0000256" key="1">
    <source>
        <dbReference type="ARBA" id="ARBA00000085"/>
    </source>
</evidence>
<dbReference type="InterPro" id="IPR036097">
    <property type="entry name" value="HisK_dim/P_sf"/>
</dbReference>
<dbReference type="OrthoDB" id="9810730at2"/>
<keyword evidence="7 18" id="KW-0812">Transmembrane</keyword>
<dbReference type="InterPro" id="IPR036641">
    <property type="entry name" value="HPT_dom_sf"/>
</dbReference>
<dbReference type="GO" id="GO:0005524">
    <property type="term" value="F:ATP binding"/>
    <property type="evidence" value="ECO:0007669"/>
    <property type="project" value="UniProtKB-KW"/>
</dbReference>
<comment type="subcellular location">
    <subcellularLocation>
        <location evidence="2">Cell membrane</location>
        <topology evidence="2">Multi-pass membrane protein</topology>
    </subcellularLocation>
</comment>
<feature type="region of interest" description="Disordered" evidence="17">
    <location>
        <begin position="816"/>
        <end position="842"/>
    </location>
</feature>
<evidence type="ECO:0000256" key="13">
    <source>
        <dbReference type="ARBA" id="ARBA00023136"/>
    </source>
</evidence>
<evidence type="ECO:0000256" key="15">
    <source>
        <dbReference type="PROSITE-ProRule" id="PRU00169"/>
    </source>
</evidence>
<protein>
    <recommendedName>
        <fullName evidence="3">histidine kinase</fullName>
        <ecNumber evidence="3">2.7.13.3</ecNumber>
    </recommendedName>
</protein>
<keyword evidence="22" id="KW-1185">Reference proteome</keyword>
<keyword evidence="6" id="KW-0808">Transferase</keyword>
<dbReference type="CDD" id="cd17546">
    <property type="entry name" value="REC_hyHK_CKI1_RcsC-like"/>
    <property type="match status" value="2"/>
</dbReference>
<feature type="modified residue" description="4-aspartylphosphate" evidence="15">
    <location>
        <position position="710"/>
    </location>
</feature>
<evidence type="ECO:0000259" key="20">
    <source>
        <dbReference type="PROSITE" id="PS50110"/>
    </source>
</evidence>
<dbReference type="SUPFAM" id="SSF55874">
    <property type="entry name" value="ATPase domain of HSP90 chaperone/DNA topoisomerase II/histidine kinase"/>
    <property type="match status" value="1"/>
</dbReference>
<keyword evidence="16" id="KW-0175">Coiled coil</keyword>
<evidence type="ECO:0000256" key="11">
    <source>
        <dbReference type="ARBA" id="ARBA00022989"/>
    </source>
</evidence>
<dbReference type="SMART" id="SM00388">
    <property type="entry name" value="HisKA"/>
    <property type="match status" value="1"/>
</dbReference>
<reference evidence="21 22" key="1">
    <citation type="submission" date="2017-05" db="EMBL/GenBank/DDBJ databases">
        <title>Genomic insights into alkan degradation activity of Oleiphilus messinensis.</title>
        <authorList>
            <person name="Kozyavkin S.A."/>
            <person name="Slesarev A.I."/>
            <person name="Golyshin P.N."/>
            <person name="Korzhenkov A."/>
            <person name="Golyshina O.N."/>
            <person name="Toshchakov S.V."/>
        </authorList>
    </citation>
    <scope>NUCLEOTIDE SEQUENCE [LARGE SCALE GENOMIC DNA]</scope>
    <source>
        <strain evidence="21 22">ME102</strain>
    </source>
</reference>
<dbReference type="InterPro" id="IPR001789">
    <property type="entry name" value="Sig_transdc_resp-reg_receiver"/>
</dbReference>
<keyword evidence="11 18" id="KW-1133">Transmembrane helix</keyword>
<dbReference type="Proteomes" id="UP000196027">
    <property type="component" value="Chromosome"/>
</dbReference>
<feature type="domain" description="Histidine kinase" evidence="19">
    <location>
        <begin position="249"/>
        <end position="491"/>
    </location>
</feature>
<dbReference type="SUPFAM" id="SSF47384">
    <property type="entry name" value="Homodimeric domain of signal transducing histidine kinase"/>
    <property type="match status" value="1"/>
</dbReference>
<evidence type="ECO:0000256" key="14">
    <source>
        <dbReference type="ARBA" id="ARBA00023306"/>
    </source>
</evidence>
<evidence type="ECO:0000256" key="16">
    <source>
        <dbReference type="SAM" id="Coils"/>
    </source>
</evidence>
<gene>
    <name evidence="21" type="ORF">OLMES_3582</name>
</gene>
<feature type="coiled-coil region" evidence="16">
    <location>
        <begin position="215"/>
        <end position="242"/>
    </location>
</feature>
<dbReference type="InterPro" id="IPR003661">
    <property type="entry name" value="HisK_dim/P_dom"/>
</dbReference>
<dbReference type="AlphaFoldDB" id="A0A1Y0IBT0"/>
<dbReference type="InterPro" id="IPR036890">
    <property type="entry name" value="HATPase_C_sf"/>
</dbReference>
<dbReference type="InterPro" id="IPR005467">
    <property type="entry name" value="His_kinase_dom"/>
</dbReference>
<dbReference type="Pfam" id="PF01627">
    <property type="entry name" value="Hpt"/>
    <property type="match status" value="1"/>
</dbReference>
<dbReference type="Gene3D" id="1.10.287.130">
    <property type="match status" value="1"/>
</dbReference>
<dbReference type="GO" id="GO:0000155">
    <property type="term" value="F:phosphorelay sensor kinase activity"/>
    <property type="evidence" value="ECO:0007669"/>
    <property type="project" value="InterPro"/>
</dbReference>
<dbReference type="SUPFAM" id="SSF52172">
    <property type="entry name" value="CheY-like"/>
    <property type="match status" value="2"/>
</dbReference>
<proteinExistence type="predicted"/>
<keyword evidence="8" id="KW-0547">Nucleotide-binding</keyword>
<dbReference type="InterPro" id="IPR004358">
    <property type="entry name" value="Sig_transdc_His_kin-like_C"/>
</dbReference>
<keyword evidence="9 21" id="KW-0418">Kinase</keyword>
<feature type="domain" description="Response regulatory" evidence="20">
    <location>
        <begin position="655"/>
        <end position="777"/>
    </location>
</feature>
<dbReference type="InterPro" id="IPR008207">
    <property type="entry name" value="Sig_transdc_His_kin_Hpt_dom"/>
</dbReference>
<keyword evidence="10" id="KW-0067">ATP-binding</keyword>
<dbReference type="PRINTS" id="PR00344">
    <property type="entry name" value="BCTRLSENSOR"/>
</dbReference>
<organism evidence="21 22">
    <name type="scientific">Oleiphilus messinensis</name>
    <dbReference type="NCBI Taxonomy" id="141451"/>
    <lineage>
        <taxon>Bacteria</taxon>
        <taxon>Pseudomonadati</taxon>
        <taxon>Pseudomonadota</taxon>
        <taxon>Gammaproteobacteria</taxon>
        <taxon>Oceanospirillales</taxon>
        <taxon>Oleiphilaceae</taxon>
        <taxon>Oleiphilus</taxon>
    </lineage>
</organism>
<evidence type="ECO:0000256" key="3">
    <source>
        <dbReference type="ARBA" id="ARBA00012438"/>
    </source>
</evidence>
<comment type="catalytic activity">
    <reaction evidence="1">
        <text>ATP + protein L-histidine = ADP + protein N-phospho-L-histidine.</text>
        <dbReference type="EC" id="2.7.13.3"/>
    </reaction>
</comment>
<dbReference type="InterPro" id="IPR011006">
    <property type="entry name" value="CheY-like_superfamily"/>
</dbReference>
<evidence type="ECO:0000256" key="10">
    <source>
        <dbReference type="ARBA" id="ARBA00022840"/>
    </source>
</evidence>
<dbReference type="Gene3D" id="3.30.565.10">
    <property type="entry name" value="Histidine kinase-like ATPase, C-terminal domain"/>
    <property type="match status" value="1"/>
</dbReference>
<evidence type="ECO:0000259" key="19">
    <source>
        <dbReference type="PROSITE" id="PS50109"/>
    </source>
</evidence>
<evidence type="ECO:0000256" key="5">
    <source>
        <dbReference type="ARBA" id="ARBA00022553"/>
    </source>
</evidence>
<dbReference type="KEGG" id="ome:OLMES_3582"/>
<evidence type="ECO:0000256" key="2">
    <source>
        <dbReference type="ARBA" id="ARBA00004651"/>
    </source>
</evidence>
<keyword evidence="14" id="KW-0131">Cell cycle</keyword>
<evidence type="ECO:0000256" key="18">
    <source>
        <dbReference type="SAM" id="Phobius"/>
    </source>
</evidence>
<sequence length="1057" mass="116715">MVNKGSKTESDEMSPLLKSRTNRIPQFSASVAIAFIMLAIALETVIATYWFTDLSPRLNKEAEANAQILAQSQAIAIADALTATKEDSISLQRLERVLDQTLLFNDPVSGMPFFRSILIELDESLDFSQPLIPVVSRLNVRSNAKVPCQKCFRSTADLYAADTGELIGIATFEISDTFFVNLKNDIKGTFIKDAFITLGLLVMAWAVVHILIRKLNFEIEARKKTEQELIKARDQAESASQAKSHFVANVSHEIRTPMNAILGMSYLLHRTPLSEKQSDYLGRITSAARSLLSLINDILDFSKIEAGKLALERHSFTLDDVLNQLSHVIASKASEKNLDVIYSVSQNVPSHVKGDSQRLGQILLNLVSNAVKFTEQGEIVVRIEVLPESASQIAERLPVNEVSEASGRVAKKSVWVQFSVIDTGIGIARSALDDLFSAFSQADNSMSRKYEGTGLGLAICKQLSHLMGGDISVESELGKGSCFKFFVPLEVEHQESLPNVLFPQKLLNSSTLIVDDSISCRLAYSEILKRYHFKPIAVESGQKALSVFESTEGREIHLVLLDRKMPEMDGLEVARKLRREYSHQNLHIILVSAYTDDDLSADERAVFDGFIKKPLSPSKLVDTIMQTTSYQRQSKGDGAPNANTSEYALPRYKGHVLLVEDNEANQAVALNLLEEIGVTADVCNNGLEAVRTVTEAFDALPLPWDMVLMDVQMPEMDGLQATQKIREVLNGSKLPILAMTALAVSGDADRCFEAGMDDYITKPIDVDRFFATLGRWLEIDLGIAHKKERKAPLIELQGESNLTGRHQNTALEIQGAESHGAALQATDSPVSQSADSLDGSHNRDKNQEFGFLMLELPGIDMKDAKYRFRDNLALFLRLVKAFQTNYAGFAQRLVDEIDAGHFAIAETMIHTLKGEAGNLGAGKLQKLSAQLEVAFREGHFEPALFSRFKLALDEVTIAGNQAADVLLQLAALASNTGRGGERRQANDVEALDVAAILEELTQLIERNNLRARDVALKLQDLTFEEPASQAYNQLIDHLQKLEFKAALNSVSELRNIL</sequence>
<evidence type="ECO:0000313" key="21">
    <source>
        <dbReference type="EMBL" id="ARU57609.1"/>
    </source>
</evidence>
<keyword evidence="12" id="KW-0902">Two-component regulatory system</keyword>
<dbReference type="Gene3D" id="3.40.50.2300">
    <property type="match status" value="2"/>
</dbReference>
<dbReference type="CDD" id="cd16922">
    <property type="entry name" value="HATPase_EvgS-ArcB-TorS-like"/>
    <property type="match status" value="1"/>
</dbReference>
<dbReference type="Pfam" id="PF00512">
    <property type="entry name" value="HisKA"/>
    <property type="match status" value="1"/>
</dbReference>
<dbReference type="PROSITE" id="PS50109">
    <property type="entry name" value="HIS_KIN"/>
    <property type="match status" value="1"/>
</dbReference>
<evidence type="ECO:0000256" key="9">
    <source>
        <dbReference type="ARBA" id="ARBA00022777"/>
    </source>
</evidence>
<name>A0A1Y0IBT0_9GAMM</name>
<keyword evidence="4" id="KW-1003">Cell membrane</keyword>
<feature type="transmembrane region" description="Helical" evidence="18">
    <location>
        <begin position="27"/>
        <end position="51"/>
    </location>
</feature>
<dbReference type="PROSITE" id="PS50110">
    <property type="entry name" value="RESPONSE_REGULATORY"/>
    <property type="match status" value="2"/>
</dbReference>
<keyword evidence="5 15" id="KW-0597">Phosphoprotein</keyword>
<dbReference type="SMART" id="SM00387">
    <property type="entry name" value="HATPase_c"/>
    <property type="match status" value="1"/>
</dbReference>
<dbReference type="PANTHER" id="PTHR45339:SF1">
    <property type="entry name" value="HYBRID SIGNAL TRANSDUCTION HISTIDINE KINASE J"/>
    <property type="match status" value="1"/>
</dbReference>
<dbReference type="PANTHER" id="PTHR45339">
    <property type="entry name" value="HYBRID SIGNAL TRANSDUCTION HISTIDINE KINASE J"/>
    <property type="match status" value="1"/>
</dbReference>